<dbReference type="Proteomes" id="UP000294239">
    <property type="component" value="Unassembled WGS sequence"/>
</dbReference>
<comment type="caution">
    <text evidence="1">The sequence shown here is derived from an EMBL/GenBank/DDBJ whole genome shotgun (WGS) entry which is preliminary data.</text>
</comment>
<dbReference type="EMBL" id="SISF01000029">
    <property type="protein sequence ID" value="TBN12619.1"/>
    <property type="molecule type" value="Genomic_DNA"/>
</dbReference>
<sequence>MENNAEYFVKNIGAGVAEAFKTCRFFLGVETESFENADIHPEYVTTVEVAKKLTGIDRYVSLETHMKDLRHQASGLARMRSLKDTARWPEIAKIAGEYKFGAKDSCRIDIVVRPSATDQPPLLLAEAKLGVGNVSGIIQDIDRVMRLLTMYQRLGLLDQHPVYGAVLFHSAKEGGEADAAAVTAQGLLATVNAYLSTLKATHSWLRAKAGLLNAEHNHQPVQGYWEQYGDEEGDGELVFAKTSFTFAPGLVLLSNQPDVDTVKF</sequence>
<protein>
    <recommendedName>
        <fullName evidence="3">Restriction endonuclease</fullName>
    </recommendedName>
</protein>
<reference evidence="1 2" key="1">
    <citation type="submission" date="2019-02" db="EMBL/GenBank/DDBJ databases">
        <title>Current taxonomic status of genus Agrobacterium and description of Agrobacterium cavarae sp. nov. isolated from maize roots.</title>
        <authorList>
            <person name="Flores-Felix J.D."/>
            <person name="Menendez E."/>
            <person name="Ramirez-Bahena M.H."/>
            <person name="Garcia-Fraile P."/>
            <person name="Velazquez E."/>
        </authorList>
    </citation>
    <scope>NUCLEOTIDE SEQUENCE [LARGE SCALE GENOMIC DNA]</scope>
    <source>
        <strain evidence="1 2">RZME10</strain>
    </source>
</reference>
<evidence type="ECO:0000313" key="1">
    <source>
        <dbReference type="EMBL" id="TBN12619.1"/>
    </source>
</evidence>
<evidence type="ECO:0000313" key="2">
    <source>
        <dbReference type="Proteomes" id="UP000294239"/>
    </source>
</evidence>
<dbReference type="RefSeq" id="WP_112520475.1">
    <property type="nucleotide sequence ID" value="NZ_SISF01000029.1"/>
</dbReference>
<keyword evidence="2" id="KW-1185">Reference proteome</keyword>
<dbReference type="GeneID" id="301041560"/>
<organism evidence="1 2">
    <name type="scientific">Agrobacterium cavarae</name>
    <dbReference type="NCBI Taxonomy" id="2528239"/>
    <lineage>
        <taxon>Bacteria</taxon>
        <taxon>Pseudomonadati</taxon>
        <taxon>Pseudomonadota</taxon>
        <taxon>Alphaproteobacteria</taxon>
        <taxon>Hyphomicrobiales</taxon>
        <taxon>Rhizobiaceae</taxon>
        <taxon>Rhizobium/Agrobacterium group</taxon>
        <taxon>Agrobacterium</taxon>
    </lineage>
</organism>
<gene>
    <name evidence="1" type="ORF">EYC79_10245</name>
</gene>
<proteinExistence type="predicted"/>
<accession>A0ABY1Y818</accession>
<name>A0ABY1Y818_9HYPH</name>
<evidence type="ECO:0008006" key="3">
    <source>
        <dbReference type="Google" id="ProtNLM"/>
    </source>
</evidence>